<evidence type="ECO:0000256" key="1">
    <source>
        <dbReference type="ARBA" id="ARBA00004821"/>
    </source>
</evidence>
<feature type="domain" description="BPL/LPL catalytic" evidence="7">
    <location>
        <begin position="774"/>
        <end position="972"/>
    </location>
</feature>
<sequence>MAAFVEDVANPNRTPFTSEQLQDFVVALRIQCKKHSTTIPAPFPADSITGDLWRPARLDPSIQAKSLPIPIQCMYAMAAIYDVGLKSSVPPTGKMVSAMLSTWAGYLSPDQLYQAAESALGHLVPPTAPDQAACLRKISHRALSSFISTFGCARSPERGEKLLASWTKAHRANGATAHASILHAEEHIDLTGWGQNVLVWQSLIKSRVDAGDLVGARKWLERYRAATRHSQTPRPTIKPEPYLAYMVGIRKKAETRKISRGRIHRITAEVRATVQFMIDDHVPFESSVLAFVIDFEARVGNVNGGAALIQELGSIIGDRAVDDPQLLRALFRFRRAAADANKAAAATARSARENVQGKDKADALPSVRSLIHTLVQVGEAKVYASQENLASCRSRGTLNAALMSAMAERDYPATVVVLNLFERWRIVPSRSTYTYVVNPLLAQGHCSAFTADPGEVTVSSSKLNLEAILQSLARDGNDSQAQTILRCVGDQTLSETSVISAQPATPLRQTQYLIRVLNRACAAEFAMTEERVVPAWLVAFRKAKWQDESVGEPSEEAVRRQVKFAIFAAQDELLGTKEDRKDAPYRKRLIQKSRARLFSTQPTLSPHRWGLKALPKPDPPRFPNDIAKRDSSHARTQEYMRRSAAPSGPAPVSIHGRVKQYMKMKAGRSVGTHVASARAFSTSACARVDTRASCDLASASKGDYTHLEPVRTIYIPGFVPYTLGLALQEHLVKQRSDARAALRALADTTSTSASTLAGLSTISPSASERELRAQADQDTLLLLQHRPVYTEGRRHDHENQLVSTHLRSLGADYHLTKRGGQITYHGPGQLVGYPILNLASMNLASRCYVDRIQDSLISLLASRSIPTVSPPEEHTGVWADEYHKIASIGIQVRHRISSHGFALNVEKRAMRGFRHIVACGIVGRNMTCVHDRLDPNGPFAAYNPPNPPAAVRREESVESVAKSYRDHFAQVFSRRIRDVREEEGEWEVRWEEVEVVGGRAVWGERLGVDVGADERVVREVRVDGRRVSV</sequence>
<evidence type="ECO:0000256" key="2">
    <source>
        <dbReference type="ARBA" id="ARBA00007907"/>
    </source>
</evidence>
<evidence type="ECO:0000259" key="7">
    <source>
        <dbReference type="PROSITE" id="PS51733"/>
    </source>
</evidence>
<dbReference type="AlphaFoldDB" id="A0A127ZI87"/>
<reference evidence="8" key="1">
    <citation type="submission" date="2014-06" db="EMBL/GenBank/DDBJ databases">
        <authorList>
            <person name="Ju J."/>
            <person name="Zhang J."/>
        </authorList>
    </citation>
    <scope>NUCLEOTIDE SEQUENCE</scope>
    <source>
        <strain evidence="8">SscI8</strain>
    </source>
</reference>
<name>A0A127ZI87_9BASI</name>
<dbReference type="PANTHER" id="PTHR10993">
    <property type="entry name" value="OCTANOYLTRANSFERASE"/>
    <property type="match status" value="1"/>
</dbReference>
<dbReference type="InterPro" id="IPR004143">
    <property type="entry name" value="BPL_LPL_catalytic"/>
</dbReference>
<dbReference type="Pfam" id="PF21948">
    <property type="entry name" value="LplA-B_cat"/>
    <property type="match status" value="1"/>
</dbReference>
<dbReference type="GO" id="GO:0009249">
    <property type="term" value="P:protein lipoylation"/>
    <property type="evidence" value="ECO:0007669"/>
    <property type="project" value="InterPro"/>
</dbReference>
<dbReference type="NCBIfam" id="TIGR00214">
    <property type="entry name" value="lipB"/>
    <property type="match status" value="1"/>
</dbReference>
<dbReference type="PROSITE" id="PS01313">
    <property type="entry name" value="LIPB"/>
    <property type="match status" value="1"/>
</dbReference>
<accession>A0A127ZI87</accession>
<comment type="similarity">
    <text evidence="2">Belongs to the LipB family.</text>
</comment>
<dbReference type="InterPro" id="IPR045864">
    <property type="entry name" value="aa-tRNA-synth_II/BPL/LPL"/>
</dbReference>
<dbReference type="EMBL" id="LK056691">
    <property type="protein sequence ID" value="CDU25830.1"/>
    <property type="molecule type" value="Genomic_DNA"/>
</dbReference>
<evidence type="ECO:0000256" key="6">
    <source>
        <dbReference type="SAM" id="MobiDB-lite"/>
    </source>
</evidence>
<evidence type="ECO:0000256" key="3">
    <source>
        <dbReference type="ARBA" id="ARBA00012334"/>
    </source>
</evidence>
<protein>
    <recommendedName>
        <fullName evidence="3">lipoyl(octanoyl) transferase</fullName>
        <ecNumber evidence="3">2.3.1.181</ecNumber>
    </recommendedName>
</protein>
<dbReference type="EC" id="2.3.1.181" evidence="3"/>
<gene>
    <name evidence="8" type="ORF">SPSC_06001</name>
</gene>
<dbReference type="InterPro" id="IPR020605">
    <property type="entry name" value="Octanoyltransferase_CS"/>
</dbReference>
<keyword evidence="4" id="KW-0808">Transferase</keyword>
<evidence type="ECO:0000256" key="4">
    <source>
        <dbReference type="ARBA" id="ARBA00022679"/>
    </source>
</evidence>
<dbReference type="PANTHER" id="PTHR10993:SF7">
    <property type="entry name" value="LIPOYLTRANSFERASE 2, MITOCHONDRIAL-RELATED"/>
    <property type="match status" value="1"/>
</dbReference>
<dbReference type="InterPro" id="IPR000544">
    <property type="entry name" value="Octanoyltransferase"/>
</dbReference>
<evidence type="ECO:0000256" key="5">
    <source>
        <dbReference type="ARBA" id="ARBA00023315"/>
    </source>
</evidence>
<dbReference type="GO" id="GO:0033819">
    <property type="term" value="F:lipoyl(octanoyl) transferase activity"/>
    <property type="evidence" value="ECO:0007669"/>
    <property type="project" value="UniProtKB-EC"/>
</dbReference>
<proteinExistence type="inferred from homology"/>
<organism evidence="8">
    <name type="scientific">Sporisorium scitamineum</name>
    <dbReference type="NCBI Taxonomy" id="49012"/>
    <lineage>
        <taxon>Eukaryota</taxon>
        <taxon>Fungi</taxon>
        <taxon>Dikarya</taxon>
        <taxon>Basidiomycota</taxon>
        <taxon>Ustilaginomycotina</taxon>
        <taxon>Ustilaginomycetes</taxon>
        <taxon>Ustilaginales</taxon>
        <taxon>Ustilaginaceae</taxon>
        <taxon>Sporisorium</taxon>
    </lineage>
</organism>
<feature type="region of interest" description="Disordered" evidence="6">
    <location>
        <begin position="608"/>
        <end position="632"/>
    </location>
</feature>
<dbReference type="Gene3D" id="3.30.930.10">
    <property type="entry name" value="Bira Bifunctional Protein, Domain 2"/>
    <property type="match status" value="1"/>
</dbReference>
<evidence type="ECO:0000313" key="8">
    <source>
        <dbReference type="EMBL" id="CDU25830.1"/>
    </source>
</evidence>
<dbReference type="SUPFAM" id="SSF55681">
    <property type="entry name" value="Class II aaRS and biotin synthetases"/>
    <property type="match status" value="1"/>
</dbReference>
<dbReference type="UniPathway" id="UPA00538">
    <property type="reaction ID" value="UER00592"/>
</dbReference>
<comment type="pathway">
    <text evidence="1">Protein modification; protein lipoylation via endogenous pathway; protein N(6)-(lipoyl)lysine from octanoyl-[acyl-carrier-protein]: step 1/2.</text>
</comment>
<dbReference type="OrthoDB" id="19908at2759"/>
<dbReference type="PROSITE" id="PS51733">
    <property type="entry name" value="BPL_LPL_CATALYTIC"/>
    <property type="match status" value="1"/>
</dbReference>
<keyword evidence="5" id="KW-0012">Acyltransferase</keyword>